<dbReference type="GO" id="GO:0003676">
    <property type="term" value="F:nucleic acid binding"/>
    <property type="evidence" value="ECO:0007669"/>
    <property type="project" value="InterPro"/>
</dbReference>
<feature type="region of interest" description="Disordered" evidence="3">
    <location>
        <begin position="24"/>
        <end position="43"/>
    </location>
</feature>
<dbReference type="RefSeq" id="XP_027199583.1">
    <property type="nucleotide sequence ID" value="XM_027343782.1"/>
</dbReference>
<dbReference type="SUPFAM" id="SSF56672">
    <property type="entry name" value="DNA/RNA polymerases"/>
    <property type="match status" value="1"/>
</dbReference>
<dbReference type="OrthoDB" id="6513136at2759"/>
<evidence type="ECO:0000256" key="1">
    <source>
        <dbReference type="PROSITE-ProRule" id="PRU00047"/>
    </source>
</evidence>
<dbReference type="KEGG" id="dpte:113793719"/>
<organism evidence="5 6">
    <name type="scientific">Dermatophagoides pteronyssinus</name>
    <name type="common">European house dust mite</name>
    <dbReference type="NCBI Taxonomy" id="6956"/>
    <lineage>
        <taxon>Eukaryota</taxon>
        <taxon>Metazoa</taxon>
        <taxon>Ecdysozoa</taxon>
        <taxon>Arthropoda</taxon>
        <taxon>Chelicerata</taxon>
        <taxon>Arachnida</taxon>
        <taxon>Acari</taxon>
        <taxon>Acariformes</taxon>
        <taxon>Sarcoptiformes</taxon>
        <taxon>Astigmata</taxon>
        <taxon>Psoroptidia</taxon>
        <taxon>Analgoidea</taxon>
        <taxon>Pyroglyphidae</taxon>
        <taxon>Dermatophagoidinae</taxon>
        <taxon>Dermatophagoides</taxon>
    </lineage>
</organism>
<dbReference type="Proteomes" id="UP000515146">
    <property type="component" value="Unplaced"/>
</dbReference>
<feature type="compositionally biased region" description="Polar residues" evidence="3">
    <location>
        <begin position="30"/>
        <end position="43"/>
    </location>
</feature>
<dbReference type="InterPro" id="IPR008042">
    <property type="entry name" value="Retrotrans_Pao"/>
</dbReference>
<dbReference type="CDD" id="cd00303">
    <property type="entry name" value="retropepsin_like"/>
    <property type="match status" value="1"/>
</dbReference>
<keyword evidence="5" id="KW-1185">Reference proteome</keyword>
<feature type="coiled-coil region" evidence="2">
    <location>
        <begin position="193"/>
        <end position="223"/>
    </location>
</feature>
<gene>
    <name evidence="6" type="primary">LOC113793719</name>
</gene>
<dbReference type="Pfam" id="PF00078">
    <property type="entry name" value="RVT_1"/>
    <property type="match status" value="1"/>
</dbReference>
<feature type="non-terminal residue" evidence="6">
    <location>
        <position position="1"/>
    </location>
</feature>
<keyword evidence="1" id="KW-0862">Zinc</keyword>
<reference evidence="6" key="1">
    <citation type="submission" date="2025-08" db="UniProtKB">
        <authorList>
            <consortium name="RefSeq"/>
        </authorList>
    </citation>
    <scope>IDENTIFICATION</scope>
    <source>
        <strain evidence="6">Airmid</strain>
    </source>
</reference>
<feature type="domain" description="CCHC-type" evidence="4">
    <location>
        <begin position="332"/>
        <end position="347"/>
    </location>
</feature>
<dbReference type="InterPro" id="IPR001878">
    <property type="entry name" value="Znf_CCHC"/>
</dbReference>
<evidence type="ECO:0000256" key="3">
    <source>
        <dbReference type="SAM" id="MobiDB-lite"/>
    </source>
</evidence>
<dbReference type="PANTHER" id="PTHR47331">
    <property type="entry name" value="PHD-TYPE DOMAIN-CONTAINING PROTEIN"/>
    <property type="match status" value="1"/>
</dbReference>
<dbReference type="InterPro" id="IPR000477">
    <property type="entry name" value="RT_dom"/>
</dbReference>
<protein>
    <submittedName>
        <fullName evidence="6">Uncharacterized protein LOC113793719</fullName>
    </submittedName>
</protein>
<dbReference type="InParanoid" id="A0A6P6Y266"/>
<dbReference type="GO" id="GO:0071897">
    <property type="term" value="P:DNA biosynthetic process"/>
    <property type="evidence" value="ECO:0007669"/>
    <property type="project" value="UniProtKB-ARBA"/>
</dbReference>
<dbReference type="OMA" id="ANRICAI"/>
<dbReference type="Gene3D" id="3.30.70.270">
    <property type="match status" value="1"/>
</dbReference>
<keyword evidence="1" id="KW-0863">Zinc-finger</keyword>
<dbReference type="InterPro" id="IPR021109">
    <property type="entry name" value="Peptidase_aspartic_dom_sf"/>
</dbReference>
<keyword evidence="2" id="KW-0175">Coiled coil</keyword>
<dbReference type="Gene3D" id="3.10.10.10">
    <property type="entry name" value="HIV Type 1 Reverse Transcriptase, subunit A, domain 1"/>
    <property type="match status" value="1"/>
</dbReference>
<evidence type="ECO:0000259" key="4">
    <source>
        <dbReference type="PROSITE" id="PS50158"/>
    </source>
</evidence>
<dbReference type="AlphaFoldDB" id="A0A6P6Y266"/>
<dbReference type="PROSITE" id="PS50158">
    <property type="entry name" value="ZF_CCHC"/>
    <property type="match status" value="1"/>
</dbReference>
<accession>A0A6P6Y266</accession>
<dbReference type="InterPro" id="IPR043502">
    <property type="entry name" value="DNA/RNA_pol_sf"/>
</dbReference>
<proteinExistence type="predicted"/>
<evidence type="ECO:0000313" key="6">
    <source>
        <dbReference type="RefSeq" id="XP_027199583.1"/>
    </source>
</evidence>
<name>A0A6P6Y266_DERPT</name>
<feature type="region of interest" description="Disordered" evidence="3">
    <location>
        <begin position="55"/>
        <end position="80"/>
    </location>
</feature>
<dbReference type="SUPFAM" id="SSF50630">
    <property type="entry name" value="Acid proteases"/>
    <property type="match status" value="1"/>
</dbReference>
<evidence type="ECO:0000256" key="2">
    <source>
        <dbReference type="SAM" id="Coils"/>
    </source>
</evidence>
<keyword evidence="1" id="KW-0479">Metal-binding</keyword>
<evidence type="ECO:0000313" key="5">
    <source>
        <dbReference type="Proteomes" id="UP000515146"/>
    </source>
</evidence>
<dbReference type="GO" id="GO:0008270">
    <property type="term" value="F:zinc ion binding"/>
    <property type="evidence" value="ECO:0007669"/>
    <property type="project" value="UniProtKB-KW"/>
</dbReference>
<dbReference type="PANTHER" id="PTHR47331:SF1">
    <property type="entry name" value="GAG-LIKE PROTEIN"/>
    <property type="match status" value="1"/>
</dbReference>
<dbReference type="InterPro" id="IPR043128">
    <property type="entry name" value="Rev_trsase/Diguanyl_cyclase"/>
</dbReference>
<sequence>EEKVEYYNVKLDRYINRLKSPVSSFSSSSIRNDNAMSLDESSSSMVRNEHINVNLDAEDGDNVSHGGRVNNSDDSHDSVLPNDLGQNFANLSLSNTYRPIKTDQLPSFDGKYANWNSYKIMIENLLIKNDMISEDLKKSMLLKTVKNEPERIMSILIGQRLSLTEIWSKICAKFNDPQRAILEIKNDLKLIPKIESENEVNNLKRAKDIVESANLAINSLETDVRFYTTNLIQAVAEKFYYKAQRRMLAKIKTFEELVKYVDQIYEEALLYDYNKIKKNPYDGQRKSLNTAAISTELNLCLVCNKNHKNNFECLKNFSKEAIVNIIKTKGLCFRCLRRGHTGRDCDKITELACDKCSRRHASELHDVVQHFFQSIPKTMLSNETNTNVNKNSSQQTSELGSVAAINAFDQPENIFEVENISKHENRPIIYGLCNGHNSTMLLDNGSNISLIDEDLVVGKDKIKSNNRIVSASPLGGIGTSNGKISLIVQNNMTKIIIDLFPVKMNDKNLIIVGTDNLSFFFEDRPEFLEIPSIFGNIRYKVRNNINQTCCVADVLNSYESIEDEDEEDVDEKILLCRTDNGRYEARLPFLSELRPSNNFKKALNVLKNLNNRLKNQQMLSEYENQLMNYVNNDQAEEVDDPNGYFLPHHPVYRDSSSTPIRVVFNGSFGFDAINKFLWKGEARGLDIFEHLIGFRKNKFAVTADLSKAFLQIMIHPDDRKFLKFMWINSEDQLKIYQMKVLPFGLISSPAILTNVTQKLLCDENLEDIANSIYMDDIIWTSESESELIFSIEKVKMCFLNAGFILHKVHSNSEMLTSKFQSDYSEETKVLGTIWNTNEDTISNVFPKWNPVKTRRDLLAIIGKFFDPYGFLDPWKLKLRLLYRQTIHLDWDAQIPNDIIEQVENHLIDAEKLSDLKMNRYLPADGEIYGFSDASASAYGYVIYIRKNEQMHFLFGKAKLAPSKAQSIVELELRALYELGKILYRIHSIFTGPISIWSDSKVNLYRFNSSPNDQNRKVASQLMKTMKIINDLNILLRHVNGSNNPADLFSRITNTKQFLKKFV</sequence>
<dbReference type="Pfam" id="PF05380">
    <property type="entry name" value="Peptidase_A17"/>
    <property type="match status" value="1"/>
</dbReference>